<gene>
    <name evidence="2" type="ORF">BP01DRAFT_423852</name>
</gene>
<dbReference type="InterPro" id="IPR001810">
    <property type="entry name" value="F-box_dom"/>
</dbReference>
<sequence>MSNNLAFLPPELFYMMAESLNAGDLLSLRAVSTRLKLLTAKALKPVWAHSLQVIHTNFSNESLSLIHQIAKSDELKEHVKIMKIVPPFGPLMPLHRVTMYGLIKNSTGIPKIKTLKDDLVHSLRNCRSFEVCLSWKEGTLTYLDSDDILNILFHIFIEAELPVEHLALYTHRYTEESHRSKRARPYTRMHKQPDLARAWTGLTTLQVTQPYFFHLANHLYRILPQIIETAPRLETLILIGDAISGQSNDLVSVIKNVKPLAEIRHIEIYRSSLSLEDLKDWLLVVGGHLQSLTFSGCFKVTAVSWAEFFRCVKKHCPLLVAVTFEGVEFSADCLTEKHVGQGGLADVLYDTIRKFEKENNKNDRIIALALFARTVVLRALGENVLPCIYYKHDLVFTLQHGASDHGLQMSQAG</sequence>
<protein>
    <recommendedName>
        <fullName evidence="1">F-box domain-containing protein</fullName>
    </recommendedName>
</protein>
<proteinExistence type="predicted"/>
<keyword evidence="3" id="KW-1185">Reference proteome</keyword>
<evidence type="ECO:0000313" key="3">
    <source>
        <dbReference type="Proteomes" id="UP000248349"/>
    </source>
</evidence>
<dbReference type="EMBL" id="KZ821234">
    <property type="protein sequence ID" value="PYH44956.1"/>
    <property type="molecule type" value="Genomic_DNA"/>
</dbReference>
<reference evidence="2 3" key="1">
    <citation type="submission" date="2016-12" db="EMBL/GenBank/DDBJ databases">
        <title>The genomes of Aspergillus section Nigri reveals drivers in fungal speciation.</title>
        <authorList>
            <consortium name="DOE Joint Genome Institute"/>
            <person name="Vesth T.C."/>
            <person name="Nybo J."/>
            <person name="Theobald S."/>
            <person name="Brandl J."/>
            <person name="Frisvad J.C."/>
            <person name="Nielsen K.F."/>
            <person name="Lyhne E.K."/>
            <person name="Kogle M.E."/>
            <person name="Kuo A."/>
            <person name="Riley R."/>
            <person name="Clum A."/>
            <person name="Nolan M."/>
            <person name="Lipzen A."/>
            <person name="Salamov A."/>
            <person name="Henrissat B."/>
            <person name="Wiebenga A."/>
            <person name="De Vries R.P."/>
            <person name="Grigoriev I.V."/>
            <person name="Mortensen U.H."/>
            <person name="Andersen M.R."/>
            <person name="Baker S.E."/>
        </authorList>
    </citation>
    <scope>NUCLEOTIDE SEQUENCE [LARGE SCALE GENOMIC DNA]</scope>
    <source>
        <strain evidence="2 3">JOP 1030-1</strain>
    </source>
</reference>
<dbReference type="RefSeq" id="XP_025430938.1">
    <property type="nucleotide sequence ID" value="XM_025579648.1"/>
</dbReference>
<accession>A0A318ZC19</accession>
<feature type="domain" description="F-box" evidence="1">
    <location>
        <begin position="2"/>
        <end position="50"/>
    </location>
</feature>
<evidence type="ECO:0000259" key="1">
    <source>
        <dbReference type="PROSITE" id="PS50181"/>
    </source>
</evidence>
<dbReference type="Proteomes" id="UP000248349">
    <property type="component" value="Unassembled WGS sequence"/>
</dbReference>
<dbReference type="PROSITE" id="PS50181">
    <property type="entry name" value="FBOX"/>
    <property type="match status" value="1"/>
</dbReference>
<dbReference type="OrthoDB" id="5279008at2759"/>
<dbReference type="GeneID" id="37080877"/>
<dbReference type="SUPFAM" id="SSF52047">
    <property type="entry name" value="RNI-like"/>
    <property type="match status" value="1"/>
</dbReference>
<name>A0A318ZC19_9EURO</name>
<evidence type="ECO:0000313" key="2">
    <source>
        <dbReference type="EMBL" id="PYH44956.1"/>
    </source>
</evidence>
<dbReference type="AlphaFoldDB" id="A0A318ZC19"/>
<organism evidence="2 3">
    <name type="scientific">Aspergillus saccharolyticus JOP 1030-1</name>
    <dbReference type="NCBI Taxonomy" id="1450539"/>
    <lineage>
        <taxon>Eukaryota</taxon>
        <taxon>Fungi</taxon>
        <taxon>Dikarya</taxon>
        <taxon>Ascomycota</taxon>
        <taxon>Pezizomycotina</taxon>
        <taxon>Eurotiomycetes</taxon>
        <taxon>Eurotiomycetidae</taxon>
        <taxon>Eurotiales</taxon>
        <taxon>Aspergillaceae</taxon>
        <taxon>Aspergillus</taxon>
        <taxon>Aspergillus subgen. Circumdati</taxon>
    </lineage>
</organism>